<protein>
    <submittedName>
        <fullName evidence="1">Protein kinase family protein</fullName>
    </submittedName>
</protein>
<dbReference type="Gene3D" id="1.10.510.10">
    <property type="entry name" value="Transferase(Phosphotransferase) domain 1"/>
    <property type="match status" value="1"/>
</dbReference>
<accession>A0ABY5JWM1</accession>
<reference evidence="1" key="1">
    <citation type="submission" date="2022-07" db="EMBL/GenBank/DDBJ databases">
        <title>FELIX.</title>
        <authorList>
            <person name="Wan K.H."/>
            <person name="Park S."/>
            <person name="Lawrence Q."/>
            <person name="Eichenberger J.P."/>
            <person name="Booth B.W."/>
            <person name="Piaggio A.J."/>
            <person name="Chandler J.C."/>
            <person name="Franklin A.B."/>
            <person name="Celniker S.E."/>
        </authorList>
    </citation>
    <scope>NUCLEOTIDE SEQUENCE</scope>
    <source>
        <strain evidence="1">QA-1986 374</strain>
    </source>
</reference>
<dbReference type="SUPFAM" id="SSF56112">
    <property type="entry name" value="Protein kinase-like (PK-like)"/>
    <property type="match status" value="1"/>
</dbReference>
<gene>
    <name evidence="1" type="ORF">NP439_05840</name>
</gene>
<dbReference type="Proteomes" id="UP001059773">
    <property type="component" value="Chromosome"/>
</dbReference>
<dbReference type="GO" id="GO:0016301">
    <property type="term" value="F:kinase activity"/>
    <property type="evidence" value="ECO:0007669"/>
    <property type="project" value="UniProtKB-KW"/>
</dbReference>
<sequence length="184" mass="22126">MKVLNHHRDLELYGMGRSAAVFKLKNENRVIKIFYSPFEETAKEEKQNYEKLNGNDYYPVIYEAGKNYLVMDFIEGKTFFECLAEGIPLEPYYMEEVDRGLQYAEKAGLNPSDIHLHNLILTKKGNVHIIDVARFSQEKKCTQWNDLKWAYTRYYQHAYFPKKIPRWVMYTVSKLYRLYRYIYN</sequence>
<dbReference type="EMBL" id="CP101914">
    <property type="protein sequence ID" value="UUI04195.1"/>
    <property type="molecule type" value="Genomic_DNA"/>
</dbReference>
<dbReference type="RefSeq" id="WP_256709158.1">
    <property type="nucleotide sequence ID" value="NZ_CP101914.1"/>
</dbReference>
<evidence type="ECO:0000313" key="1">
    <source>
        <dbReference type="EMBL" id="UUI04195.1"/>
    </source>
</evidence>
<organism evidence="1 2">
    <name type="scientific">Oceanobacillus jeddahense</name>
    <dbReference type="NCBI Taxonomy" id="1462527"/>
    <lineage>
        <taxon>Bacteria</taxon>
        <taxon>Bacillati</taxon>
        <taxon>Bacillota</taxon>
        <taxon>Bacilli</taxon>
        <taxon>Bacillales</taxon>
        <taxon>Bacillaceae</taxon>
        <taxon>Oceanobacillus</taxon>
    </lineage>
</organism>
<dbReference type="InterPro" id="IPR011009">
    <property type="entry name" value="Kinase-like_dom_sf"/>
</dbReference>
<keyword evidence="1" id="KW-0808">Transferase</keyword>
<name>A0ABY5JWM1_9BACI</name>
<proteinExistence type="predicted"/>
<keyword evidence="1" id="KW-0418">Kinase</keyword>
<evidence type="ECO:0000313" key="2">
    <source>
        <dbReference type="Proteomes" id="UP001059773"/>
    </source>
</evidence>
<keyword evidence="2" id="KW-1185">Reference proteome</keyword>